<dbReference type="GO" id="GO:0032259">
    <property type="term" value="P:methylation"/>
    <property type="evidence" value="ECO:0007669"/>
    <property type="project" value="UniProtKB-KW"/>
</dbReference>
<accession>A0A923S7R3</accession>
<protein>
    <submittedName>
        <fullName evidence="4">N-6 DNA methylase</fullName>
    </submittedName>
</protein>
<evidence type="ECO:0000259" key="3">
    <source>
        <dbReference type="Pfam" id="PF02384"/>
    </source>
</evidence>
<dbReference type="PANTHER" id="PTHR33841:SF4">
    <property type="entry name" value="RESTRICTION MODIFICATION SYSTEM DNA SPECIFICITY DOMAIN"/>
    <property type="match status" value="1"/>
</dbReference>
<comment type="caution">
    <text evidence="4">The sequence shown here is derived from an EMBL/GenBank/DDBJ whole genome shotgun (WGS) entry which is preliminary data.</text>
</comment>
<dbReference type="PRINTS" id="PR00507">
    <property type="entry name" value="N12N6MTFRASE"/>
</dbReference>
<proteinExistence type="predicted"/>
<dbReference type="InterPro" id="IPR029063">
    <property type="entry name" value="SAM-dependent_MTases_sf"/>
</dbReference>
<dbReference type="GO" id="GO:0008170">
    <property type="term" value="F:N-methyltransferase activity"/>
    <property type="evidence" value="ECO:0007669"/>
    <property type="project" value="InterPro"/>
</dbReference>
<keyword evidence="1 4" id="KW-0489">Methyltransferase</keyword>
<dbReference type="InterPro" id="IPR003356">
    <property type="entry name" value="DNA_methylase_A-5"/>
</dbReference>
<sequence>MYDLHSILIQLKKEDTPLHGVMVRCVRCFYQWLDPTLWEGSALFELWAQELELIYGDLRQRLSPNAKTDAGSLGDRFGFDTPPELPRLLQSIQTFYSVLIKLIAWNTLRGATPEPPLTELLSGRAFVNRGIRNFCGDDWYIWPLDIWDPALETQCEELRACLESFDTCPEGSTLSPDSLSRIYETVVPPALRHALGEYYTPGWLAERTLQNAVSASGQQAGDLRFLDPACGSGVFLIQALRMIRADTPQGPPLSDQVAGFDLHPLAVLTAKVNYLAVIACQPLPEAGLFLPIYRYDALNIPILRGDTLVIDTGCGLACDVPLSLCRQAVKMHPDPEEFLSMPEARGLLTSLPPNGRLLLAGILLNRIWAFFHQKADIVMGNPPWVNWEYLFPRYRAGSQHLWEEYGLLQVKGPRLGFSKEDVSTLFTCAALDRFLVPSGHLSFILRQATFRSAQNGAGFRRFHLDGPGLDFRVLEVEDLGRIRPFDGICTPVALVLIQRDARHVFPVPYRHWQAKPGFRRAVRSPDATIASVLPFVRMENMTAAPAHREDPGSVWVSAPNGLAPVLDALLGSNPYQARTGVFTGGANAVYQLQILERTGNALRVTNLAEKARRKAPAVTAELEPTCVYPLIQGSDLSQWSVRSRAWLLCPHTAETKIYPLAEADLRQDLPLTYAYLTRFRDLLETRKGFAGWERAIQGRYFYALLRVGPYTFSRYKVAWRYIARSFITAVIAPMQDPYLGETLPLPNEKVVYVGTDCREEAYYLCGILSSAPVRCCVTCYMNPTSISAHVLDKLHIPAFDPADSRHLSIAALCEEGHRTSDPRCQDAVRQQLDRAVAALYGLTSADLDTVRSMLEKI</sequence>
<dbReference type="SUPFAM" id="SSF53335">
    <property type="entry name" value="S-adenosyl-L-methionine-dependent methyltransferases"/>
    <property type="match status" value="1"/>
</dbReference>
<dbReference type="Proteomes" id="UP000620327">
    <property type="component" value="Unassembled WGS sequence"/>
</dbReference>
<evidence type="ECO:0000256" key="2">
    <source>
        <dbReference type="ARBA" id="ARBA00022679"/>
    </source>
</evidence>
<reference evidence="4" key="1">
    <citation type="submission" date="2020-08" db="EMBL/GenBank/DDBJ databases">
        <title>Genome public.</title>
        <authorList>
            <person name="Liu C."/>
            <person name="Sun Q."/>
        </authorList>
    </citation>
    <scope>NUCLEOTIDE SEQUENCE</scope>
    <source>
        <strain evidence="4">BX15</strain>
    </source>
</reference>
<dbReference type="AlphaFoldDB" id="A0A923S7R3"/>
<dbReference type="InterPro" id="IPR050953">
    <property type="entry name" value="N4_N6_ade-DNA_methylase"/>
</dbReference>
<organism evidence="4 5">
    <name type="scientific">Dysosmobacter segnis</name>
    <dbReference type="NCBI Taxonomy" id="2763042"/>
    <lineage>
        <taxon>Bacteria</taxon>
        <taxon>Bacillati</taxon>
        <taxon>Bacillota</taxon>
        <taxon>Clostridia</taxon>
        <taxon>Eubacteriales</taxon>
        <taxon>Oscillospiraceae</taxon>
        <taxon>Dysosmobacter</taxon>
    </lineage>
</organism>
<keyword evidence="2" id="KW-0808">Transferase</keyword>
<dbReference type="Pfam" id="PF02384">
    <property type="entry name" value="N6_Mtase"/>
    <property type="match status" value="1"/>
</dbReference>
<dbReference type="Gene3D" id="3.40.50.150">
    <property type="entry name" value="Vaccinia Virus protein VP39"/>
    <property type="match status" value="1"/>
</dbReference>
<dbReference type="RefSeq" id="WP_187014690.1">
    <property type="nucleotide sequence ID" value="NZ_JACOQI010000007.1"/>
</dbReference>
<dbReference type="PANTHER" id="PTHR33841">
    <property type="entry name" value="DNA METHYLTRANSFERASE YEEA-RELATED"/>
    <property type="match status" value="1"/>
</dbReference>
<feature type="domain" description="DNA methylase adenine-specific" evidence="3">
    <location>
        <begin position="176"/>
        <end position="274"/>
    </location>
</feature>
<name>A0A923S7R3_9FIRM</name>
<evidence type="ECO:0000256" key="1">
    <source>
        <dbReference type="ARBA" id="ARBA00022603"/>
    </source>
</evidence>
<dbReference type="GO" id="GO:0003677">
    <property type="term" value="F:DNA binding"/>
    <property type="evidence" value="ECO:0007669"/>
    <property type="project" value="InterPro"/>
</dbReference>
<keyword evidence="5" id="KW-1185">Reference proteome</keyword>
<evidence type="ECO:0000313" key="4">
    <source>
        <dbReference type="EMBL" id="MBC5770438.1"/>
    </source>
</evidence>
<dbReference type="EMBL" id="JACOQI010000007">
    <property type="protein sequence ID" value="MBC5770438.1"/>
    <property type="molecule type" value="Genomic_DNA"/>
</dbReference>
<evidence type="ECO:0000313" key="5">
    <source>
        <dbReference type="Proteomes" id="UP000620327"/>
    </source>
</evidence>
<gene>
    <name evidence="4" type="ORF">H8Z83_08915</name>
</gene>